<keyword evidence="3" id="KW-1185">Reference proteome</keyword>
<gene>
    <name evidence="2" type="ORF">SARC_00045</name>
</gene>
<evidence type="ECO:0000313" key="2">
    <source>
        <dbReference type="EMBL" id="KNC87787.1"/>
    </source>
</evidence>
<evidence type="ECO:0000256" key="1">
    <source>
        <dbReference type="SAM" id="MobiDB-lite"/>
    </source>
</evidence>
<dbReference type="GeneID" id="25900549"/>
<dbReference type="EMBL" id="KQ241598">
    <property type="protein sequence ID" value="KNC87787.1"/>
    <property type="molecule type" value="Genomic_DNA"/>
</dbReference>
<feature type="compositionally biased region" description="Low complexity" evidence="1">
    <location>
        <begin position="1"/>
        <end position="19"/>
    </location>
</feature>
<name>A0A0L0GFI1_9EUKA</name>
<dbReference type="RefSeq" id="XP_014161689.1">
    <property type="nucleotide sequence ID" value="XM_014306214.1"/>
</dbReference>
<feature type="region of interest" description="Disordered" evidence="1">
    <location>
        <begin position="217"/>
        <end position="244"/>
    </location>
</feature>
<dbReference type="AlphaFoldDB" id="A0A0L0GFI1"/>
<feature type="compositionally biased region" description="Acidic residues" evidence="1">
    <location>
        <begin position="40"/>
        <end position="58"/>
    </location>
</feature>
<accession>A0A0L0GFI1</accession>
<evidence type="ECO:0000313" key="3">
    <source>
        <dbReference type="Proteomes" id="UP000054560"/>
    </source>
</evidence>
<dbReference type="Proteomes" id="UP000054560">
    <property type="component" value="Unassembled WGS sequence"/>
</dbReference>
<organism evidence="2 3">
    <name type="scientific">Sphaeroforma arctica JP610</name>
    <dbReference type="NCBI Taxonomy" id="667725"/>
    <lineage>
        <taxon>Eukaryota</taxon>
        <taxon>Ichthyosporea</taxon>
        <taxon>Ichthyophonida</taxon>
        <taxon>Sphaeroforma</taxon>
    </lineage>
</organism>
<proteinExistence type="predicted"/>
<protein>
    <submittedName>
        <fullName evidence="2">Uncharacterized protein</fullName>
    </submittedName>
</protein>
<sequence>MAKGSSEAKGAASSKPAKPVEVPEGTGDAGPSGTDHVVEAVEEAVTELGSEENSEDDSSDPKALHVEVSTAVERLASVRVVPTSVVRTGSAPCSAGEVVGAEYEIPSRTRLSVIILSRSKDGGAPMPYQTTDAFETGEGTVVLPHAGEKIQGVCGGSRYHGSRGTLVIAGGGQGQWAAVSGLPGCIEPVVGCRYIILLRSEDGGEPMSHQTTDAFENNTARNTKKPRTTAGGGIGSTSTEPKGERKERASCKKCGYNLTKRDGKWNGKHDSVKCAPGKPNFGHYLKECTTCKGTNGWHKDDCKDMPDVQVKH</sequence>
<reference evidence="2 3" key="1">
    <citation type="submission" date="2011-02" db="EMBL/GenBank/DDBJ databases">
        <title>The Genome Sequence of Sphaeroforma arctica JP610.</title>
        <authorList>
            <consortium name="The Broad Institute Genome Sequencing Platform"/>
            <person name="Russ C."/>
            <person name="Cuomo C."/>
            <person name="Young S.K."/>
            <person name="Zeng Q."/>
            <person name="Gargeya S."/>
            <person name="Alvarado L."/>
            <person name="Berlin A."/>
            <person name="Chapman S.B."/>
            <person name="Chen Z."/>
            <person name="Freedman E."/>
            <person name="Gellesch M."/>
            <person name="Goldberg J."/>
            <person name="Griggs A."/>
            <person name="Gujja S."/>
            <person name="Heilman E."/>
            <person name="Heiman D."/>
            <person name="Howarth C."/>
            <person name="Mehta T."/>
            <person name="Neiman D."/>
            <person name="Pearson M."/>
            <person name="Roberts A."/>
            <person name="Saif S."/>
            <person name="Shea T."/>
            <person name="Shenoy N."/>
            <person name="Sisk P."/>
            <person name="Stolte C."/>
            <person name="Sykes S."/>
            <person name="White J."/>
            <person name="Yandava C."/>
            <person name="Burger G."/>
            <person name="Gray M.W."/>
            <person name="Holland P.W.H."/>
            <person name="King N."/>
            <person name="Lang F.B.F."/>
            <person name="Roger A.J."/>
            <person name="Ruiz-Trillo I."/>
            <person name="Haas B."/>
            <person name="Nusbaum C."/>
            <person name="Birren B."/>
        </authorList>
    </citation>
    <scope>NUCLEOTIDE SEQUENCE [LARGE SCALE GENOMIC DNA]</scope>
    <source>
        <strain evidence="2 3">JP610</strain>
    </source>
</reference>
<feature type="region of interest" description="Disordered" evidence="1">
    <location>
        <begin position="1"/>
        <end position="63"/>
    </location>
</feature>